<reference evidence="3" key="1">
    <citation type="submission" date="2011-02" db="EMBL/GenBank/DDBJ databases">
        <title>Complete sequence of Methanobacterium sp. AL-21.</title>
        <authorList>
            <consortium name="US DOE Joint Genome Institute"/>
            <person name="Lucas S."/>
            <person name="Copeland A."/>
            <person name="Lapidus A."/>
            <person name="Cheng J.-F."/>
            <person name="Goodwin L."/>
            <person name="Pitluck S."/>
            <person name="Chertkov O."/>
            <person name="Detter J.C."/>
            <person name="Han C."/>
            <person name="Tapia R."/>
            <person name="Land M."/>
            <person name="Hauser L."/>
            <person name="Kyrpides N."/>
            <person name="Ivanova N."/>
            <person name="Mikhailova N."/>
            <person name="Pagani I."/>
            <person name="Cadillo-Quiroz H."/>
            <person name="Imachi H."/>
            <person name="Zinder S."/>
            <person name="Liu W."/>
            <person name="Woyke T."/>
        </authorList>
    </citation>
    <scope>NUCLEOTIDE SEQUENCE [LARGE SCALE GENOMIC DNA]</scope>
    <source>
        <strain evidence="3">AL-21</strain>
    </source>
</reference>
<dbReference type="InterPro" id="IPR002805">
    <property type="entry name" value="Nict_dMeBzImd_PRibTrfase_arc"/>
</dbReference>
<dbReference type="eggNOG" id="arCOG04272">
    <property type="taxonomic scope" value="Archaea"/>
</dbReference>
<dbReference type="NCBIfam" id="TIGR00303">
    <property type="entry name" value="nicotinate mononucleotide-dependent phosphoribosyltransferase CobT"/>
    <property type="match status" value="1"/>
</dbReference>
<keyword evidence="3" id="KW-1185">Reference proteome</keyword>
<dbReference type="HOGENOM" id="CLU_053134_0_0_2"/>
<dbReference type="CDD" id="cd02439">
    <property type="entry name" value="DMB-PRT_CobT"/>
    <property type="match status" value="1"/>
</dbReference>
<sequence>MDEAIKCYGSSDKIDNLKCKDSLFLCVIASTETSRIPGITGAGATPELTDYTPAADVELVILGNPICLPEIPKTVVNGGSAPTPAVITKAALDLSEIPFMVADAGAAIKPNVPYININAVPGGNIGTGRAILNSEEIFNKGFILGKTLSKLTDHLIIGESTPAGTTTALGVLTALGYDVDHKISGSTPVNPHDLKHKIVEDGLIASGYKPGELNDEPFKAIDSVGDPMIPAVAGIVMGGDISVTLAGGTQMTAVCAVIKAINPDYDFTDLSIATTIFVAEDESSDLIYLKRQIGDITVFAVDPYFEKSNTEGLINYTKGSVKEGVGAGGAMFAALLKGKSVDEIRARTEQLCREIF</sequence>
<dbReference type="Gene3D" id="3.40.50.10210">
    <property type="match status" value="1"/>
</dbReference>
<evidence type="ECO:0000313" key="3">
    <source>
        <dbReference type="Proteomes" id="UP000007490"/>
    </source>
</evidence>
<name>F0T7C4_METLA</name>
<comment type="similarity">
    <text evidence="1">Belongs to the UPF0284 family.</text>
</comment>
<dbReference type="PANTHER" id="PTHR38811:SF1">
    <property type="entry name" value="UPF0284 PROTEIN SLL1500"/>
    <property type="match status" value="1"/>
</dbReference>
<dbReference type="EMBL" id="CP002551">
    <property type="protein sequence ID" value="ADZ08353.1"/>
    <property type="molecule type" value="Genomic_DNA"/>
</dbReference>
<protein>
    <recommendedName>
        <fullName evidence="1">UPF0284 protein Metbo_0100</fullName>
    </recommendedName>
</protein>
<dbReference type="AlphaFoldDB" id="F0T7C4"/>
<evidence type="ECO:0000313" key="2">
    <source>
        <dbReference type="EMBL" id="ADZ08353.1"/>
    </source>
</evidence>
<dbReference type="KEGG" id="mel:Metbo_0100"/>
<dbReference type="RefSeq" id="WP_013643704.1">
    <property type="nucleotide sequence ID" value="NC_015216.1"/>
</dbReference>
<dbReference type="SUPFAM" id="SSF52733">
    <property type="entry name" value="Nicotinate mononucleotide:5,6-dimethylbenzimidazole phosphoribosyltransferase (CobT)"/>
    <property type="match status" value="1"/>
</dbReference>
<reference evidence="2 3" key="2">
    <citation type="journal article" date="2014" name="Int. J. Syst. Evol. Microbiol.">
        <title>Methanobacterium paludis sp. nov. and a novel strain of Methanobacterium lacus isolated from northern peatlands.</title>
        <authorList>
            <person name="Cadillo-Quiroz H."/>
            <person name="Brauer S.L."/>
            <person name="Goodson N."/>
            <person name="Yavitt J.B."/>
            <person name="Zinder S.H."/>
        </authorList>
    </citation>
    <scope>NUCLEOTIDE SEQUENCE [LARGE SCALE GENOMIC DNA]</scope>
    <source>
        <strain evidence="2 3">AL-21</strain>
    </source>
</reference>
<dbReference type="InterPro" id="IPR036087">
    <property type="entry name" value="Nict_dMeBzImd_PRibTrfase_sf"/>
</dbReference>
<dbReference type="GO" id="GO:0008939">
    <property type="term" value="F:nicotinate-nucleotide-dimethylbenzimidazole phosphoribosyltransferase activity"/>
    <property type="evidence" value="ECO:0007669"/>
    <property type="project" value="InterPro"/>
</dbReference>
<dbReference type="GeneID" id="10276525"/>
<dbReference type="Proteomes" id="UP000007490">
    <property type="component" value="Chromosome"/>
</dbReference>
<gene>
    <name evidence="2" type="ordered locus">Metbo_0100</name>
</gene>
<organism evidence="2 3">
    <name type="scientific">Methanobacterium lacus (strain AL-21)</name>
    <dbReference type="NCBI Taxonomy" id="877455"/>
    <lineage>
        <taxon>Archaea</taxon>
        <taxon>Methanobacteriati</taxon>
        <taxon>Methanobacteriota</taxon>
        <taxon>Methanomada group</taxon>
        <taxon>Methanobacteria</taxon>
        <taxon>Methanobacteriales</taxon>
        <taxon>Methanobacteriaceae</taxon>
        <taxon>Methanobacterium</taxon>
    </lineage>
</organism>
<dbReference type="NCBIfam" id="NF003372">
    <property type="entry name" value="PRK04447.1-5"/>
    <property type="match status" value="1"/>
</dbReference>
<dbReference type="STRING" id="877455.Metbo_0100"/>
<accession>F0T7C4</accession>
<dbReference type="OrthoDB" id="9136at2157"/>
<evidence type="ECO:0000256" key="1">
    <source>
        <dbReference type="HAMAP-Rule" id="MF_01086"/>
    </source>
</evidence>
<proteinExistence type="inferred from homology"/>
<dbReference type="PANTHER" id="PTHR38811">
    <property type="match status" value="1"/>
</dbReference>
<dbReference type="InterPro" id="IPR003200">
    <property type="entry name" value="Nict_dMeBzImd_PRibTrfase"/>
</dbReference>
<dbReference type="HAMAP" id="MF_01086">
    <property type="entry name" value="UPF0284"/>
    <property type="match status" value="1"/>
</dbReference>